<dbReference type="GO" id="GO:0016020">
    <property type="term" value="C:membrane"/>
    <property type="evidence" value="ECO:0007669"/>
    <property type="project" value="UniProtKB-SubCell"/>
</dbReference>
<evidence type="ECO:0000256" key="3">
    <source>
        <dbReference type="ARBA" id="ARBA00022989"/>
    </source>
</evidence>
<protein>
    <recommendedName>
        <fullName evidence="9">Mid2 domain-containing protein</fullName>
    </recommendedName>
</protein>
<name>A0A0D0C0X6_9AGAR</name>
<organism evidence="7 8">
    <name type="scientific">Collybiopsis luxurians FD-317 M1</name>
    <dbReference type="NCBI Taxonomy" id="944289"/>
    <lineage>
        <taxon>Eukaryota</taxon>
        <taxon>Fungi</taxon>
        <taxon>Dikarya</taxon>
        <taxon>Basidiomycota</taxon>
        <taxon>Agaricomycotina</taxon>
        <taxon>Agaricomycetes</taxon>
        <taxon>Agaricomycetidae</taxon>
        <taxon>Agaricales</taxon>
        <taxon>Marasmiineae</taxon>
        <taxon>Omphalotaceae</taxon>
        <taxon>Collybiopsis</taxon>
        <taxon>Collybiopsis luxurians</taxon>
    </lineage>
</organism>
<feature type="compositionally biased region" description="Low complexity" evidence="5">
    <location>
        <begin position="68"/>
        <end position="86"/>
    </location>
</feature>
<sequence>MAATSTLVKRSDDPFASPTVSGITGAQTAAGGATTATQLAQVSNAAAVSGISQSDSLTGSVVTVPTTFTSTSASTSSGQPSPSASPKNQKAPSVAAVAGGAVGGVVVLAVIILAIFLILRRRRLQSRSRQNIPVSPSVEFPATPKEQLVNRQTFGEEKGSLFAGIDADPPGMP</sequence>
<dbReference type="PANTHER" id="PTHR15549:SF26">
    <property type="entry name" value="AXIAL BUDDING PATTERN PROTEIN 2-RELATED"/>
    <property type="match status" value="1"/>
</dbReference>
<evidence type="ECO:0000313" key="8">
    <source>
        <dbReference type="Proteomes" id="UP000053593"/>
    </source>
</evidence>
<dbReference type="EMBL" id="KN834801">
    <property type="protein sequence ID" value="KIK55999.1"/>
    <property type="molecule type" value="Genomic_DNA"/>
</dbReference>
<dbReference type="GO" id="GO:0071944">
    <property type="term" value="C:cell periphery"/>
    <property type="evidence" value="ECO:0007669"/>
    <property type="project" value="UniProtKB-ARBA"/>
</dbReference>
<evidence type="ECO:0000256" key="5">
    <source>
        <dbReference type="SAM" id="MobiDB-lite"/>
    </source>
</evidence>
<dbReference type="HOGENOM" id="CLU_1551287_0_0_1"/>
<evidence type="ECO:0000256" key="2">
    <source>
        <dbReference type="ARBA" id="ARBA00022692"/>
    </source>
</evidence>
<dbReference type="InterPro" id="IPR051694">
    <property type="entry name" value="Immunoregulatory_rcpt-like"/>
</dbReference>
<evidence type="ECO:0000313" key="7">
    <source>
        <dbReference type="EMBL" id="KIK55999.1"/>
    </source>
</evidence>
<proteinExistence type="predicted"/>
<evidence type="ECO:0000256" key="1">
    <source>
        <dbReference type="ARBA" id="ARBA00004167"/>
    </source>
</evidence>
<dbReference type="PANTHER" id="PTHR15549">
    <property type="entry name" value="PAIRED IMMUNOGLOBULIN-LIKE TYPE 2 RECEPTOR"/>
    <property type="match status" value="1"/>
</dbReference>
<keyword evidence="4 6" id="KW-0472">Membrane</keyword>
<dbReference type="Proteomes" id="UP000053593">
    <property type="component" value="Unassembled WGS sequence"/>
</dbReference>
<gene>
    <name evidence="7" type="ORF">GYMLUDRAFT_263904</name>
</gene>
<dbReference type="AlphaFoldDB" id="A0A0D0C0X6"/>
<feature type="region of interest" description="Disordered" evidence="5">
    <location>
        <begin position="68"/>
        <end position="90"/>
    </location>
</feature>
<feature type="non-terminal residue" evidence="7">
    <location>
        <position position="173"/>
    </location>
</feature>
<keyword evidence="3 6" id="KW-1133">Transmembrane helix</keyword>
<reference evidence="7 8" key="1">
    <citation type="submission" date="2014-04" db="EMBL/GenBank/DDBJ databases">
        <title>Evolutionary Origins and Diversification of the Mycorrhizal Mutualists.</title>
        <authorList>
            <consortium name="DOE Joint Genome Institute"/>
            <consortium name="Mycorrhizal Genomics Consortium"/>
            <person name="Kohler A."/>
            <person name="Kuo A."/>
            <person name="Nagy L.G."/>
            <person name="Floudas D."/>
            <person name="Copeland A."/>
            <person name="Barry K.W."/>
            <person name="Cichocki N."/>
            <person name="Veneault-Fourrey C."/>
            <person name="LaButti K."/>
            <person name="Lindquist E.A."/>
            <person name="Lipzen A."/>
            <person name="Lundell T."/>
            <person name="Morin E."/>
            <person name="Murat C."/>
            <person name="Riley R."/>
            <person name="Ohm R."/>
            <person name="Sun H."/>
            <person name="Tunlid A."/>
            <person name="Henrissat B."/>
            <person name="Grigoriev I.V."/>
            <person name="Hibbett D.S."/>
            <person name="Martin F."/>
        </authorList>
    </citation>
    <scope>NUCLEOTIDE SEQUENCE [LARGE SCALE GENOMIC DNA]</scope>
    <source>
        <strain evidence="7 8">FD-317 M1</strain>
    </source>
</reference>
<accession>A0A0D0C0X6</accession>
<feature type="transmembrane region" description="Helical" evidence="6">
    <location>
        <begin position="94"/>
        <end position="119"/>
    </location>
</feature>
<keyword evidence="2 6" id="KW-0812">Transmembrane</keyword>
<keyword evidence="8" id="KW-1185">Reference proteome</keyword>
<evidence type="ECO:0000256" key="4">
    <source>
        <dbReference type="ARBA" id="ARBA00023136"/>
    </source>
</evidence>
<evidence type="ECO:0000256" key="6">
    <source>
        <dbReference type="SAM" id="Phobius"/>
    </source>
</evidence>
<comment type="subcellular location">
    <subcellularLocation>
        <location evidence="1">Membrane</location>
        <topology evidence="1">Single-pass membrane protein</topology>
    </subcellularLocation>
</comment>
<evidence type="ECO:0008006" key="9">
    <source>
        <dbReference type="Google" id="ProtNLM"/>
    </source>
</evidence>